<keyword evidence="3" id="KW-1185">Reference proteome</keyword>
<feature type="domain" description="Uroporphyrinogen decarboxylase (URO-D)" evidence="1">
    <location>
        <begin position="156"/>
        <end position="351"/>
    </location>
</feature>
<dbReference type="Gene3D" id="3.20.20.210">
    <property type="match status" value="1"/>
</dbReference>
<dbReference type="GO" id="GO:0004853">
    <property type="term" value="F:uroporphyrinogen decarboxylase activity"/>
    <property type="evidence" value="ECO:0007669"/>
    <property type="project" value="InterPro"/>
</dbReference>
<sequence length="356" mass="40731">MNHKERVLKALNKDVPDRVPFFYWDTPEFGEKMMSYLGFTNRDQLLEHLDVDFRWVEPEYIGPQLVDDAMKKKKDIWGVGYSRIQTGDYEYWQADHFPLQGLTDPAALDDFAWPTNDLFDFTTLEDQLTRYKDYAIMTAPGYSSPGLFRIVQRLIGRDTFMDVMMSHPKFFAALCSKVTEFYKSFIDEFFDVANGRIDFIRVADDFGSQTGLTIGHDHWENYIRPSIDAFVKKPKEMGAHFYMHSCGGVRKLLPNFISAGAEVLDPIQTRATGMSPEGLKKDFGQLITFCGAMDEELLLRQGTPKQVKDGVNELLDVMAPGGRFILGPSHKIKVETPVENVLAMYEAARQWQPVSV</sequence>
<dbReference type="InterPro" id="IPR038071">
    <property type="entry name" value="UROD/MetE-like_sf"/>
</dbReference>
<dbReference type="RefSeq" id="WP_301189022.1">
    <property type="nucleotide sequence ID" value="NZ_JAPDPJ010000003.1"/>
</dbReference>
<accession>A0AAE3M272</accession>
<dbReference type="SUPFAM" id="SSF51726">
    <property type="entry name" value="UROD/MetE-like"/>
    <property type="match status" value="1"/>
</dbReference>
<organism evidence="2 3">
    <name type="scientific">Plebeiibacterium sediminum</name>
    <dbReference type="NCBI Taxonomy" id="2992112"/>
    <lineage>
        <taxon>Bacteria</taxon>
        <taxon>Pseudomonadati</taxon>
        <taxon>Bacteroidota</taxon>
        <taxon>Bacteroidia</taxon>
        <taxon>Marinilabiliales</taxon>
        <taxon>Marinilabiliaceae</taxon>
        <taxon>Plebeiibacterium</taxon>
    </lineage>
</organism>
<comment type="caution">
    <text evidence="2">The sequence shown here is derived from an EMBL/GenBank/DDBJ whole genome shotgun (WGS) entry which is preliminary data.</text>
</comment>
<dbReference type="GO" id="GO:0006779">
    <property type="term" value="P:porphyrin-containing compound biosynthetic process"/>
    <property type="evidence" value="ECO:0007669"/>
    <property type="project" value="InterPro"/>
</dbReference>
<gene>
    <name evidence="2" type="ORF">OM075_03170</name>
</gene>
<dbReference type="Pfam" id="PF01208">
    <property type="entry name" value="URO-D"/>
    <property type="match status" value="1"/>
</dbReference>
<proteinExistence type="predicted"/>
<reference evidence="2" key="1">
    <citation type="submission" date="2022-10" db="EMBL/GenBank/DDBJ databases">
        <authorList>
            <person name="Yu W.X."/>
        </authorList>
    </citation>
    <scope>NUCLEOTIDE SEQUENCE</scope>
    <source>
        <strain evidence="2">AAT</strain>
    </source>
</reference>
<evidence type="ECO:0000313" key="3">
    <source>
        <dbReference type="Proteomes" id="UP001209229"/>
    </source>
</evidence>
<protein>
    <submittedName>
        <fullName evidence="2">Uroporphyrinogen-III decarboxylase</fullName>
    </submittedName>
</protein>
<name>A0AAE3M272_9BACT</name>
<dbReference type="InterPro" id="IPR052024">
    <property type="entry name" value="Methanogen_methyltrans"/>
</dbReference>
<evidence type="ECO:0000259" key="1">
    <source>
        <dbReference type="Pfam" id="PF01208"/>
    </source>
</evidence>
<dbReference type="PANTHER" id="PTHR47099:SF1">
    <property type="entry name" value="METHYLCOBAMIDE:COM METHYLTRANSFERASE MTBA"/>
    <property type="match status" value="1"/>
</dbReference>
<evidence type="ECO:0000313" key="2">
    <source>
        <dbReference type="EMBL" id="MCW3785450.1"/>
    </source>
</evidence>
<dbReference type="PANTHER" id="PTHR47099">
    <property type="entry name" value="METHYLCOBAMIDE:COM METHYLTRANSFERASE MTBA"/>
    <property type="match status" value="1"/>
</dbReference>
<dbReference type="AlphaFoldDB" id="A0AAE3M272"/>
<dbReference type="EMBL" id="JAPDPJ010000003">
    <property type="protein sequence ID" value="MCW3785450.1"/>
    <property type="molecule type" value="Genomic_DNA"/>
</dbReference>
<dbReference type="Proteomes" id="UP001209229">
    <property type="component" value="Unassembled WGS sequence"/>
</dbReference>
<dbReference type="InterPro" id="IPR000257">
    <property type="entry name" value="Uroporphyrinogen_deCOase"/>
</dbReference>